<dbReference type="PROSITE" id="PS51257">
    <property type="entry name" value="PROKAR_LIPOPROTEIN"/>
    <property type="match status" value="1"/>
</dbReference>
<dbReference type="InterPro" id="IPR010980">
    <property type="entry name" value="Cyt_c/b562"/>
</dbReference>
<accession>A0ABY7S0R2</accession>
<dbReference type="RefSeq" id="WP_249995601.1">
    <property type="nucleotide sequence ID" value="NZ_CP116221.1"/>
</dbReference>
<gene>
    <name evidence="1" type="ORF">MUN68_005170</name>
</gene>
<dbReference type="EMBL" id="CP116221">
    <property type="protein sequence ID" value="WCO02883.1"/>
    <property type="molecule type" value="Genomic_DNA"/>
</dbReference>
<evidence type="ECO:0008006" key="3">
    <source>
        <dbReference type="Google" id="ProtNLM"/>
    </source>
</evidence>
<proteinExistence type="predicted"/>
<dbReference type="SUPFAM" id="SSF47175">
    <property type="entry name" value="Cytochromes"/>
    <property type="match status" value="1"/>
</dbReference>
<name>A0ABY7S0R2_9FLAO</name>
<protein>
    <recommendedName>
        <fullName evidence="3">Cytochrome C</fullName>
    </recommendedName>
</protein>
<organism evidence="1 2">
    <name type="scientific">Psychroserpens ponticola</name>
    <dbReference type="NCBI Taxonomy" id="2932268"/>
    <lineage>
        <taxon>Bacteria</taxon>
        <taxon>Pseudomonadati</taxon>
        <taxon>Bacteroidota</taxon>
        <taxon>Flavobacteriia</taxon>
        <taxon>Flavobacteriales</taxon>
        <taxon>Flavobacteriaceae</taxon>
        <taxon>Psychroserpens</taxon>
    </lineage>
</organism>
<keyword evidence="2" id="KW-1185">Reference proteome</keyword>
<dbReference type="Proteomes" id="UP001202717">
    <property type="component" value="Chromosome"/>
</dbReference>
<reference evidence="1 2" key="1">
    <citation type="submission" date="2023-01" db="EMBL/GenBank/DDBJ databases">
        <title>Psychroserpens ponticola sp. nov., isolated from seawater.</title>
        <authorList>
            <person name="Kristyanto S."/>
            <person name="Jung J."/>
            <person name="Kim J.M."/>
            <person name="Jeon C.O."/>
        </authorList>
    </citation>
    <scope>NUCLEOTIDE SEQUENCE [LARGE SCALE GENOMIC DNA]</scope>
    <source>
        <strain evidence="1 2">MSW6</strain>
    </source>
</reference>
<sequence length="168" mass="19093">MKIRSLVMTTICLSFLGFLSCNEEQKKGIIKAADNTVEQNIKEDHTFKQKVEIDDGRISLNLNPMQKNHQLSNMRSHLEAIQQITLLLSQENYDEASMIAYTKLGSTTEMRLMCASFGDKAFENLGLEFHKSADAMSDVFKKRNKDNSLTALSNTLNYCVQCHATYKQ</sequence>
<evidence type="ECO:0000313" key="2">
    <source>
        <dbReference type="Proteomes" id="UP001202717"/>
    </source>
</evidence>
<evidence type="ECO:0000313" key="1">
    <source>
        <dbReference type="EMBL" id="WCO02883.1"/>
    </source>
</evidence>